<organism evidence="8 9">
    <name type="scientific">Roseobacter litoralis (strain ATCC 49566 / DSM 6996 / JCM 21268 / NBRC 15278 / OCh 149)</name>
    <dbReference type="NCBI Taxonomy" id="391595"/>
    <lineage>
        <taxon>Bacteria</taxon>
        <taxon>Pseudomonadati</taxon>
        <taxon>Pseudomonadota</taxon>
        <taxon>Alphaproteobacteria</taxon>
        <taxon>Rhodobacterales</taxon>
        <taxon>Roseobacteraceae</taxon>
        <taxon>Roseobacter</taxon>
    </lineage>
</organism>
<dbReference type="InterPro" id="IPR051539">
    <property type="entry name" value="T4SS-coupling_protein"/>
</dbReference>
<keyword evidence="3" id="KW-1003">Cell membrane</keyword>
<dbReference type="PANTHER" id="PTHR37937">
    <property type="entry name" value="CONJUGATIVE TRANSFER: DNA TRANSPORT"/>
    <property type="match status" value="1"/>
</dbReference>
<dbReference type="eggNOG" id="COG3505">
    <property type="taxonomic scope" value="Bacteria"/>
</dbReference>
<evidence type="ECO:0000313" key="8">
    <source>
        <dbReference type="EMBL" id="AEI93865.1"/>
    </source>
</evidence>
<comment type="similarity">
    <text evidence="2">Belongs to the VirD4/TraG family.</text>
</comment>
<accession>F7ZJN4</accession>
<keyword evidence="4 7" id="KW-0812">Transmembrane</keyword>
<dbReference type="Gene3D" id="3.40.50.300">
    <property type="entry name" value="P-loop containing nucleotide triphosphate hydrolases"/>
    <property type="match status" value="1"/>
</dbReference>
<dbReference type="Proteomes" id="UP000001353">
    <property type="component" value="Chromosome"/>
</dbReference>
<dbReference type="CDD" id="cd01127">
    <property type="entry name" value="TrwB_TraG_TraD_VirD4"/>
    <property type="match status" value="1"/>
</dbReference>
<evidence type="ECO:0000256" key="3">
    <source>
        <dbReference type="ARBA" id="ARBA00022475"/>
    </source>
</evidence>
<gene>
    <name evidence="8" type="ordered locus">RLO149_c018770</name>
</gene>
<feature type="transmembrane region" description="Helical" evidence="7">
    <location>
        <begin position="39"/>
        <end position="57"/>
    </location>
</feature>
<evidence type="ECO:0000256" key="4">
    <source>
        <dbReference type="ARBA" id="ARBA00022692"/>
    </source>
</evidence>
<keyword evidence="9" id="KW-1185">Reference proteome</keyword>
<name>F7ZJN4_ROSLO</name>
<feature type="transmembrane region" description="Helical" evidence="7">
    <location>
        <begin position="585"/>
        <end position="603"/>
    </location>
</feature>
<dbReference type="GO" id="GO:0005886">
    <property type="term" value="C:plasma membrane"/>
    <property type="evidence" value="ECO:0007669"/>
    <property type="project" value="UniProtKB-SubCell"/>
</dbReference>
<sequence>MKKDEKTYSLFVAAVLFCAAVYASVHAYRLPIDFPQQQAASWLALLLAGMVALRMSAELGRRGIKFALWLRAVRGDASKGDAAWLSPKEAREAGLDKRRPDARFSGILGKTALWLWTETTHLIIGPAGSAKSVACVVLILFSTRSSCLVNDTKRELYEMTAWFRKHFLRQKIVLLDPLSPNTDCVNPLDFAFELFKEHNKRLLIFARDMAEQLYPEPPSEGPNKYFRVGSRGQIITIIVSVVVALPQAQRNLSSVYRALMDEMFLNDLLMQAAQCTLYNGEIMAMAEKLHRAAFGDDKEANNYENFRVGAMQALDPYGPGNVLAYITSKSTFCFSELKSPQFRTTCFLAVDFSAQVALGPWAGLMQWYAADRLVRFRNNVPVTFVLDEFCNSPFRKLPETLTLLRSYGVKCIMVTQDLEDILRVYGKEALATIMSESFIKQFLGGVRSQTTLEWISKALGGFTANSSSFSLGDEGPRESISRAREPLMHPDQIRRMDTDLQIIFYGNLKPILAKKVPVFAIWPWRWLVGINTMYGNKRFLLPVQIRIFWNWSRVTWRGRMRRPSNGLGWKVAWYLIQGLVPPKGVIMLAPLAVVILLAGFPYLRVSYAFSGSFSGTQYFSSCTYFGPLPFTIYESQCPMVVFLKNW</sequence>
<protein>
    <submittedName>
        <fullName evidence="8">TraG family conjugal transfer-like protein</fullName>
    </submittedName>
</protein>
<keyword evidence="5 7" id="KW-1133">Transmembrane helix</keyword>
<dbReference type="STRING" id="391595.RLO149_c018770"/>
<dbReference type="HOGENOM" id="CLU_423289_0_0_5"/>
<dbReference type="InterPro" id="IPR003688">
    <property type="entry name" value="TraG/VirD4"/>
</dbReference>
<dbReference type="PANTHER" id="PTHR37937:SF1">
    <property type="entry name" value="CONJUGATIVE TRANSFER: DNA TRANSPORT"/>
    <property type="match status" value="1"/>
</dbReference>
<evidence type="ECO:0000256" key="5">
    <source>
        <dbReference type="ARBA" id="ARBA00022989"/>
    </source>
</evidence>
<dbReference type="AlphaFoldDB" id="F7ZJN4"/>
<dbReference type="EMBL" id="CP002623">
    <property type="protein sequence ID" value="AEI93865.1"/>
    <property type="molecule type" value="Genomic_DNA"/>
</dbReference>
<proteinExistence type="inferred from homology"/>
<evidence type="ECO:0000256" key="7">
    <source>
        <dbReference type="SAM" id="Phobius"/>
    </source>
</evidence>
<evidence type="ECO:0000313" key="9">
    <source>
        <dbReference type="Proteomes" id="UP000001353"/>
    </source>
</evidence>
<reference evidence="8 9" key="1">
    <citation type="journal article" date="2011" name="BMC Genomics">
        <title>Comparative genome analysis and genome-guided physiological analysis of Roseobacter litoralis.</title>
        <authorList>
            <person name="Kalhoefer D."/>
            <person name="Thole S."/>
            <person name="Voget S."/>
            <person name="Lehmann R."/>
            <person name="Liesegang H."/>
            <person name="Wollher A."/>
            <person name="Daniel R."/>
            <person name="Simon M."/>
            <person name="Brinkhoff T."/>
        </authorList>
    </citation>
    <scope>NUCLEOTIDE SEQUENCE [LARGE SCALE GENOMIC DNA]</scope>
    <source>
        <strain evidence="9">ATCC 49566 / DSM 6996 / JCM 21268 / NBRC 15278 / OCh 149</strain>
    </source>
</reference>
<dbReference type="SUPFAM" id="SSF52540">
    <property type="entry name" value="P-loop containing nucleoside triphosphate hydrolases"/>
    <property type="match status" value="1"/>
</dbReference>
<keyword evidence="6 7" id="KW-0472">Membrane</keyword>
<dbReference type="KEGG" id="rli:RLO149_c018770"/>
<dbReference type="InterPro" id="IPR027417">
    <property type="entry name" value="P-loop_NTPase"/>
</dbReference>
<evidence type="ECO:0000256" key="2">
    <source>
        <dbReference type="ARBA" id="ARBA00008806"/>
    </source>
</evidence>
<comment type="subcellular location">
    <subcellularLocation>
        <location evidence="1">Cell membrane</location>
        <topology evidence="1">Multi-pass membrane protein</topology>
    </subcellularLocation>
</comment>
<dbReference type="Pfam" id="PF02534">
    <property type="entry name" value="T4SS-DNA_transf"/>
    <property type="match status" value="1"/>
</dbReference>
<evidence type="ECO:0000256" key="1">
    <source>
        <dbReference type="ARBA" id="ARBA00004651"/>
    </source>
</evidence>
<evidence type="ECO:0000256" key="6">
    <source>
        <dbReference type="ARBA" id="ARBA00023136"/>
    </source>
</evidence>